<evidence type="ECO:0000313" key="4">
    <source>
        <dbReference type="Proteomes" id="UP000660745"/>
    </source>
</evidence>
<dbReference type="InterPro" id="IPR017517">
    <property type="entry name" value="Maleyloyr_isom"/>
</dbReference>
<organism evidence="3 4">
    <name type="scientific">Nonomuraea glycinis</name>
    <dbReference type="NCBI Taxonomy" id="2047744"/>
    <lineage>
        <taxon>Bacteria</taxon>
        <taxon>Bacillati</taxon>
        <taxon>Actinomycetota</taxon>
        <taxon>Actinomycetes</taxon>
        <taxon>Streptosporangiales</taxon>
        <taxon>Streptosporangiaceae</taxon>
        <taxon>Nonomuraea</taxon>
    </lineage>
</organism>
<dbReference type="Pfam" id="PF11716">
    <property type="entry name" value="MDMPI_N"/>
    <property type="match status" value="1"/>
</dbReference>
<keyword evidence="4" id="KW-1185">Reference proteome</keyword>
<evidence type="ECO:0000313" key="3">
    <source>
        <dbReference type="EMBL" id="GGP08826.1"/>
    </source>
</evidence>
<dbReference type="InterPro" id="IPR024344">
    <property type="entry name" value="MDMPI_metal-binding"/>
</dbReference>
<comment type="caution">
    <text evidence="3">The sequence shown here is derived from an EMBL/GenBank/DDBJ whole genome shotgun (WGS) entry which is preliminary data.</text>
</comment>
<dbReference type="Proteomes" id="UP000660745">
    <property type="component" value="Unassembled WGS sequence"/>
</dbReference>
<protein>
    <recommendedName>
        <fullName evidence="2">Mycothiol-dependent maleylpyruvate isomerase metal-binding domain-containing protein</fullName>
    </recommendedName>
</protein>
<reference evidence="3" key="2">
    <citation type="submission" date="2020-09" db="EMBL/GenBank/DDBJ databases">
        <authorList>
            <person name="Sun Q."/>
            <person name="Zhou Y."/>
        </authorList>
    </citation>
    <scope>NUCLEOTIDE SEQUENCE</scope>
    <source>
        <strain evidence="3">CGMCC 4.7430</strain>
    </source>
</reference>
<dbReference type="GO" id="GO:0046872">
    <property type="term" value="F:metal ion binding"/>
    <property type="evidence" value="ECO:0007669"/>
    <property type="project" value="InterPro"/>
</dbReference>
<dbReference type="EMBL" id="BMNK01000007">
    <property type="protein sequence ID" value="GGP08826.1"/>
    <property type="molecule type" value="Genomic_DNA"/>
</dbReference>
<evidence type="ECO:0000259" key="2">
    <source>
        <dbReference type="Pfam" id="PF11716"/>
    </source>
</evidence>
<evidence type="ECO:0000256" key="1">
    <source>
        <dbReference type="SAM" id="MobiDB-lite"/>
    </source>
</evidence>
<feature type="domain" description="Mycothiol-dependent maleylpyruvate isomerase metal-binding" evidence="2">
    <location>
        <begin position="18"/>
        <end position="111"/>
    </location>
</feature>
<sequence length="173" mass="18596">MMKYQIMTVLQRLLAEMAAANDRLLATAASLSDADVLAPSRLPGWSRGHVLVHVARNADSHLNLLTWARTGIVTPQYPSMAVRERQIESRAALPAAELIADIEDSVALARRVRPQGTARLPPDVGARAQHGRRGALHRFLAPALAGPRPGPRGGGRTDGHPGLAHRKISGRGR</sequence>
<dbReference type="AlphaFoldDB" id="A0A918A8X6"/>
<reference evidence="3" key="1">
    <citation type="journal article" date="2014" name="Int. J. Syst. Evol. Microbiol.">
        <title>Complete genome sequence of Corynebacterium casei LMG S-19264T (=DSM 44701T), isolated from a smear-ripened cheese.</title>
        <authorList>
            <consortium name="US DOE Joint Genome Institute (JGI-PGF)"/>
            <person name="Walter F."/>
            <person name="Albersmeier A."/>
            <person name="Kalinowski J."/>
            <person name="Ruckert C."/>
        </authorList>
    </citation>
    <scope>NUCLEOTIDE SEQUENCE</scope>
    <source>
        <strain evidence="3">CGMCC 4.7430</strain>
    </source>
</reference>
<dbReference type="InterPro" id="IPR034660">
    <property type="entry name" value="DinB/YfiT-like"/>
</dbReference>
<feature type="region of interest" description="Disordered" evidence="1">
    <location>
        <begin position="141"/>
        <end position="173"/>
    </location>
</feature>
<feature type="compositionally biased region" description="Basic residues" evidence="1">
    <location>
        <begin position="163"/>
        <end position="173"/>
    </location>
</feature>
<dbReference type="SUPFAM" id="SSF109854">
    <property type="entry name" value="DinB/YfiT-like putative metalloenzymes"/>
    <property type="match status" value="1"/>
</dbReference>
<proteinExistence type="predicted"/>
<accession>A0A918A8X6</accession>
<name>A0A918A8X6_9ACTN</name>
<gene>
    <name evidence="3" type="ORF">GCM10012278_41820</name>
</gene>
<dbReference type="NCBIfam" id="TIGR03083">
    <property type="entry name" value="maleylpyruvate isomerase family mycothiol-dependent enzyme"/>
    <property type="match status" value="1"/>
</dbReference>
<dbReference type="Gene3D" id="1.20.120.450">
    <property type="entry name" value="dinb family like domain"/>
    <property type="match status" value="1"/>
</dbReference>